<dbReference type="Pfam" id="PF04444">
    <property type="entry name" value="Dioxygenase_N"/>
    <property type="match status" value="1"/>
</dbReference>
<keyword evidence="10" id="KW-1185">Reference proteome</keyword>
<evidence type="ECO:0000256" key="1">
    <source>
        <dbReference type="ARBA" id="ARBA00001965"/>
    </source>
</evidence>
<dbReference type="InterPro" id="IPR015889">
    <property type="entry name" value="Intradiol_dOase_core"/>
</dbReference>
<proteinExistence type="inferred from homology"/>
<dbReference type="GO" id="GO:0018576">
    <property type="term" value="F:catechol 1,2-dioxygenase activity"/>
    <property type="evidence" value="ECO:0007669"/>
    <property type="project" value="InterPro"/>
</dbReference>
<reference evidence="11" key="3">
    <citation type="submission" date="2025-04" db="UniProtKB">
        <authorList>
            <consortium name="RefSeq"/>
        </authorList>
    </citation>
    <scope>IDENTIFICATION</scope>
    <source>
        <strain evidence="11">CBS 781.70</strain>
    </source>
</reference>
<dbReference type="PANTHER" id="PTHR33711">
    <property type="entry name" value="DIOXYGENASE, PUTATIVE (AFU_ORTHOLOGUE AFUA_2G02910)-RELATED"/>
    <property type="match status" value="1"/>
</dbReference>
<evidence type="ECO:0000259" key="8">
    <source>
        <dbReference type="Pfam" id="PF04444"/>
    </source>
</evidence>
<dbReference type="InterPro" id="IPR007535">
    <property type="entry name" value="Catechol_dOase_N"/>
</dbReference>
<dbReference type="PANTHER" id="PTHR33711:SF7">
    <property type="entry name" value="INTRADIOL RING-CLEAVAGE DIOXYGENASES DOMAIN-CONTAINING PROTEIN-RELATED"/>
    <property type="match status" value="1"/>
</dbReference>
<keyword evidence="4 9" id="KW-0223">Dioxygenase</keyword>
<dbReference type="RefSeq" id="XP_033538183.1">
    <property type="nucleotide sequence ID" value="XM_033680538.1"/>
</dbReference>
<evidence type="ECO:0000313" key="9">
    <source>
        <dbReference type="EMBL" id="KAF1816552.1"/>
    </source>
</evidence>
<dbReference type="GeneID" id="54421108"/>
<dbReference type="Proteomes" id="UP000504638">
    <property type="component" value="Unplaced"/>
</dbReference>
<evidence type="ECO:0000256" key="3">
    <source>
        <dbReference type="ARBA" id="ARBA00022723"/>
    </source>
</evidence>
<reference evidence="9 11" key="1">
    <citation type="submission" date="2020-01" db="EMBL/GenBank/DDBJ databases">
        <authorList>
            <consortium name="DOE Joint Genome Institute"/>
            <person name="Haridas S."/>
            <person name="Albert R."/>
            <person name="Binder M."/>
            <person name="Bloem J."/>
            <person name="Labutti K."/>
            <person name="Salamov A."/>
            <person name="Andreopoulos B."/>
            <person name="Baker S.E."/>
            <person name="Barry K."/>
            <person name="Bills G."/>
            <person name="Bluhm B.H."/>
            <person name="Cannon C."/>
            <person name="Castanera R."/>
            <person name="Culley D.E."/>
            <person name="Daum C."/>
            <person name="Ezra D."/>
            <person name="Gonzalez J.B."/>
            <person name="Henrissat B."/>
            <person name="Kuo A."/>
            <person name="Liang C."/>
            <person name="Lipzen A."/>
            <person name="Lutzoni F."/>
            <person name="Magnuson J."/>
            <person name="Mondo S."/>
            <person name="Nolan M."/>
            <person name="Ohm R."/>
            <person name="Pangilinan J."/>
            <person name="Park H.-J."/>
            <person name="Ramirez L."/>
            <person name="Alfaro M."/>
            <person name="Sun H."/>
            <person name="Tritt A."/>
            <person name="Yoshinaga Y."/>
            <person name="Zwiers L.-H."/>
            <person name="Turgeon B.G."/>
            <person name="Goodwin S.B."/>
            <person name="Spatafora J.W."/>
            <person name="Crous P.W."/>
            <person name="Grigoriev I.V."/>
        </authorList>
    </citation>
    <scope>NUCLEOTIDE SEQUENCE</scope>
    <source>
        <strain evidence="9 11">CBS 781.70</strain>
    </source>
</reference>
<evidence type="ECO:0000256" key="5">
    <source>
        <dbReference type="ARBA" id="ARBA00023002"/>
    </source>
</evidence>
<dbReference type="GO" id="GO:0008199">
    <property type="term" value="F:ferric iron binding"/>
    <property type="evidence" value="ECO:0007669"/>
    <property type="project" value="InterPro"/>
</dbReference>
<dbReference type="Gene3D" id="2.60.130.10">
    <property type="entry name" value="Aromatic compound dioxygenase"/>
    <property type="match status" value="1"/>
</dbReference>
<feature type="domain" description="Catechol dioxygenase N-terminal" evidence="8">
    <location>
        <begin position="37"/>
        <end position="96"/>
    </location>
</feature>
<evidence type="ECO:0000256" key="6">
    <source>
        <dbReference type="ARBA" id="ARBA00023004"/>
    </source>
</evidence>
<evidence type="ECO:0000313" key="11">
    <source>
        <dbReference type="RefSeq" id="XP_033538183.1"/>
    </source>
</evidence>
<accession>A0A6G1GEX2</accession>
<dbReference type="EMBL" id="ML975150">
    <property type="protein sequence ID" value="KAF1816552.1"/>
    <property type="molecule type" value="Genomic_DNA"/>
</dbReference>
<keyword evidence="6" id="KW-0408">Iron</keyword>
<dbReference type="AlphaFoldDB" id="A0A6G1GEX2"/>
<sequence length="275" mass="30584">MEKITEVKNGVDGPLSHVLGQDFTQHVKDSIGPKASPRVRSVLQSLTQHMHDFWMSAIELINESGKFSTPDRNETQLLCDLLGLESLIDSVEFSQQHSRSNPTLTAILGPVYRQNPPAYPYGASIIQHSPETFPETAAMTARIFGRITDADTDAPIPGAEVDFWQCAPNGLYDIQDPQQPYMNLRGLSRSRATPYPIPEDGPGGKFPALMDRQPYRPGHLHFWIRAEGYRSLITQVFERGGEFLENDSVFAVKGGLCVQFEKEERGGRLGGWSGI</sequence>
<protein>
    <submittedName>
        <fullName evidence="9 11">Protocatechuate 3,4-dioxygenase beta subunit</fullName>
    </submittedName>
</protein>
<dbReference type="InterPro" id="IPR050770">
    <property type="entry name" value="Intradiol_RC_Dioxygenase"/>
</dbReference>
<dbReference type="OrthoDB" id="5238185at2759"/>
<dbReference type="InterPro" id="IPR000627">
    <property type="entry name" value="Intradiol_dOase_C"/>
</dbReference>
<evidence type="ECO:0000256" key="2">
    <source>
        <dbReference type="ARBA" id="ARBA00007825"/>
    </source>
</evidence>
<gene>
    <name evidence="9 11" type="ORF">P152DRAFT_464066</name>
</gene>
<reference evidence="11" key="2">
    <citation type="submission" date="2020-04" db="EMBL/GenBank/DDBJ databases">
        <authorList>
            <consortium name="NCBI Genome Project"/>
        </authorList>
    </citation>
    <scope>NUCLEOTIDE SEQUENCE</scope>
    <source>
        <strain evidence="11">CBS 781.70</strain>
    </source>
</reference>
<evidence type="ECO:0000313" key="10">
    <source>
        <dbReference type="Proteomes" id="UP000504638"/>
    </source>
</evidence>
<keyword evidence="3" id="KW-0479">Metal-binding</keyword>
<dbReference type="GO" id="GO:0009712">
    <property type="term" value="P:catechol-containing compound metabolic process"/>
    <property type="evidence" value="ECO:0007669"/>
    <property type="project" value="InterPro"/>
</dbReference>
<dbReference type="Pfam" id="PF00775">
    <property type="entry name" value="Dioxygenase_C"/>
    <property type="match status" value="1"/>
</dbReference>
<evidence type="ECO:0000259" key="7">
    <source>
        <dbReference type="Pfam" id="PF00775"/>
    </source>
</evidence>
<keyword evidence="5" id="KW-0560">Oxidoreductase</keyword>
<dbReference type="SUPFAM" id="SSF49482">
    <property type="entry name" value="Aromatic compound dioxygenase"/>
    <property type="match status" value="1"/>
</dbReference>
<comment type="similarity">
    <text evidence="2">Belongs to the intradiol ring-cleavage dioxygenase family.</text>
</comment>
<comment type="cofactor">
    <cofactor evidence="1">
        <name>Fe(3+)</name>
        <dbReference type="ChEBI" id="CHEBI:29034"/>
    </cofactor>
</comment>
<name>A0A6G1GEX2_9PEZI</name>
<organism evidence="9">
    <name type="scientific">Eremomyces bilateralis CBS 781.70</name>
    <dbReference type="NCBI Taxonomy" id="1392243"/>
    <lineage>
        <taxon>Eukaryota</taxon>
        <taxon>Fungi</taxon>
        <taxon>Dikarya</taxon>
        <taxon>Ascomycota</taxon>
        <taxon>Pezizomycotina</taxon>
        <taxon>Dothideomycetes</taxon>
        <taxon>Dothideomycetes incertae sedis</taxon>
        <taxon>Eremomycetales</taxon>
        <taxon>Eremomycetaceae</taxon>
        <taxon>Eremomyces</taxon>
    </lineage>
</organism>
<evidence type="ECO:0000256" key="4">
    <source>
        <dbReference type="ARBA" id="ARBA00022964"/>
    </source>
</evidence>
<feature type="domain" description="Intradiol ring-cleavage dioxygenases" evidence="7">
    <location>
        <begin position="136"/>
        <end position="266"/>
    </location>
</feature>